<evidence type="ECO:0000256" key="1">
    <source>
        <dbReference type="ARBA" id="ARBA00022729"/>
    </source>
</evidence>
<dbReference type="Pfam" id="PF07593">
    <property type="entry name" value="UnbV_ASPIC"/>
    <property type="match status" value="1"/>
</dbReference>
<dbReference type="InterPro" id="IPR011519">
    <property type="entry name" value="UnbV_ASPIC"/>
</dbReference>
<dbReference type="SUPFAM" id="SSF69318">
    <property type="entry name" value="Integrin alpha N-terminal domain"/>
    <property type="match status" value="2"/>
</dbReference>
<name>A0A3B0XF82_9ZZZZ</name>
<organism evidence="3">
    <name type="scientific">hydrothermal vent metagenome</name>
    <dbReference type="NCBI Taxonomy" id="652676"/>
    <lineage>
        <taxon>unclassified sequences</taxon>
        <taxon>metagenomes</taxon>
        <taxon>ecological metagenomes</taxon>
    </lineage>
</organism>
<dbReference type="Pfam" id="PF13620">
    <property type="entry name" value="CarboxypepD_reg"/>
    <property type="match status" value="2"/>
</dbReference>
<dbReference type="SUPFAM" id="SSF49464">
    <property type="entry name" value="Carboxypeptidase regulatory domain-like"/>
    <property type="match status" value="1"/>
</dbReference>
<dbReference type="PANTHER" id="PTHR16026">
    <property type="entry name" value="CARTILAGE ACIDIC PROTEIN 1"/>
    <property type="match status" value="1"/>
</dbReference>
<dbReference type="Gene3D" id="2.60.40.1120">
    <property type="entry name" value="Carboxypeptidase-like, regulatory domain"/>
    <property type="match status" value="1"/>
</dbReference>
<accession>A0A3B0XF82</accession>
<dbReference type="Pfam" id="PF13517">
    <property type="entry name" value="FG-GAP_3"/>
    <property type="match status" value="2"/>
</dbReference>
<dbReference type="EMBL" id="UOFG01000184">
    <property type="protein sequence ID" value="VAW62943.1"/>
    <property type="molecule type" value="Genomic_DNA"/>
</dbReference>
<dbReference type="PANTHER" id="PTHR16026:SF0">
    <property type="entry name" value="CARTILAGE ACIDIC PROTEIN 1"/>
    <property type="match status" value="1"/>
</dbReference>
<gene>
    <name evidence="3" type="ORF">MNBD_GAMMA11-3201</name>
</gene>
<dbReference type="InterPro" id="IPR013517">
    <property type="entry name" value="FG-GAP"/>
</dbReference>
<proteinExistence type="predicted"/>
<dbReference type="InterPro" id="IPR027039">
    <property type="entry name" value="Crtac1"/>
</dbReference>
<dbReference type="InterPro" id="IPR013783">
    <property type="entry name" value="Ig-like_fold"/>
</dbReference>
<evidence type="ECO:0000313" key="3">
    <source>
        <dbReference type="EMBL" id="VAW62943.1"/>
    </source>
</evidence>
<dbReference type="SUPFAM" id="SSF49478">
    <property type="entry name" value="Cna protein B-type domain"/>
    <property type="match status" value="1"/>
</dbReference>
<reference evidence="3" key="1">
    <citation type="submission" date="2018-06" db="EMBL/GenBank/DDBJ databases">
        <authorList>
            <person name="Zhirakovskaya E."/>
        </authorList>
    </citation>
    <scope>NUCLEOTIDE SEQUENCE</scope>
</reference>
<dbReference type="AlphaFoldDB" id="A0A3B0XF82"/>
<dbReference type="Gene3D" id="2.130.10.130">
    <property type="entry name" value="Integrin alpha, N-terminal"/>
    <property type="match status" value="2"/>
</dbReference>
<sequence length="729" mass="76579">MFNKKKMIIAVSGFVFATSSPVESAQSPVFTETGANICVACTFSQSEIEAQGRWKYAGGVAWIDYNNDGLKDIFLPNVSPGGSRIFRNLGSTGDGGETLFSSVDAGVEVLGAASTGVTVGDFDGDGFDDLFVTNEGASNTLLRNMGDGRFEDVTEAVGLNFESKASYVAASGDIDRDGDLDLYVGNWIIKSPGCPRNDLYLNKLNETGVFERVDFSVFEPDERGCTFATAFTDHNLDGKLDIFVVNDDVLIATDQDYAKNKLYLNGGNAADGTPSLFEVSGLTDINLFDKGNGSGPVEHTFQGMGIATGDYDNDGDLDYHRTSIGPGLLSQNTSSGTFITRFITQLFGDPEPSTAAWGSVFFDSNNDGWLDLFVVNTPFNAGAPPRINRLYLNEGGVNNQFLSGVSTQGVLNNEHANGVAVADYDNDGDVDVITHRGSGEVALYRNDTVTDNGSLGVKLRGLAPNLKGIGAIIRVTTNATVGQNVVTQLREVHSGSSHGSTSDMAQIFGIGTGSFVESIQVNWPTGCVQNVSSISLVNGAFTEVEIYETDCQYATTYSITGVVTEGTPAQPVVGAQIKVQASTGDLKVIGTAVTDGAGQYVVNGVPDGASYGVTASKAGFTSQIRLTNVFSADSVRNLKIAQSGYLISGQVRSSVDGSGLSGVTVTLSPNAGGAINTVTDGNGRYEFGGLAAGFYSVTSAVTGFSIIPGAKIRKITDENRAVNFLATPN</sequence>
<protein>
    <recommendedName>
        <fullName evidence="2">ASPIC/UnbV domain-containing protein</fullName>
    </recommendedName>
</protein>
<dbReference type="InterPro" id="IPR028994">
    <property type="entry name" value="Integrin_alpha_N"/>
</dbReference>
<dbReference type="InterPro" id="IPR008969">
    <property type="entry name" value="CarboxyPept-like_regulatory"/>
</dbReference>
<dbReference type="Gene3D" id="2.60.40.10">
    <property type="entry name" value="Immunoglobulins"/>
    <property type="match status" value="1"/>
</dbReference>
<feature type="domain" description="ASPIC/UnbV" evidence="2">
    <location>
        <begin position="468"/>
        <end position="534"/>
    </location>
</feature>
<keyword evidence="1" id="KW-0732">Signal</keyword>
<evidence type="ECO:0000259" key="2">
    <source>
        <dbReference type="Pfam" id="PF07593"/>
    </source>
</evidence>